<name>A0ABS9DA63_9ALTE</name>
<keyword evidence="3" id="KW-1185">Reference proteome</keyword>
<dbReference type="RefSeq" id="WP_235313807.1">
    <property type="nucleotide sequence ID" value="NZ_JAKGAS010000010.1"/>
</dbReference>
<dbReference type="Proteomes" id="UP001521137">
    <property type="component" value="Unassembled WGS sequence"/>
</dbReference>
<feature type="transmembrane region" description="Helical" evidence="1">
    <location>
        <begin position="20"/>
        <end position="45"/>
    </location>
</feature>
<accession>A0ABS9DA63</accession>
<feature type="transmembrane region" description="Helical" evidence="1">
    <location>
        <begin position="112"/>
        <end position="131"/>
    </location>
</feature>
<proteinExistence type="predicted"/>
<reference evidence="2 3" key="1">
    <citation type="submission" date="2022-01" db="EMBL/GenBank/DDBJ databases">
        <title>Paraglaciecola sp. G1-23.</title>
        <authorList>
            <person name="Jin M.S."/>
            <person name="Han D.M."/>
            <person name="Kim H.M."/>
            <person name="Jeon C.O."/>
        </authorList>
    </citation>
    <scope>NUCLEOTIDE SEQUENCE [LARGE SCALE GENOMIC DNA]</scope>
    <source>
        <strain evidence="2 3">G1-23</strain>
    </source>
</reference>
<evidence type="ECO:0000313" key="2">
    <source>
        <dbReference type="EMBL" id="MCF2949705.1"/>
    </source>
</evidence>
<gene>
    <name evidence="2" type="ORF">L0668_16420</name>
</gene>
<dbReference type="Pfam" id="PF10011">
    <property type="entry name" value="DUF2254"/>
    <property type="match status" value="1"/>
</dbReference>
<keyword evidence="1" id="KW-0812">Transmembrane</keyword>
<feature type="transmembrane region" description="Helical" evidence="1">
    <location>
        <begin position="66"/>
        <end position="92"/>
    </location>
</feature>
<feature type="transmembrane region" description="Helical" evidence="1">
    <location>
        <begin position="143"/>
        <end position="163"/>
    </location>
</feature>
<comment type="caution">
    <text evidence="2">The sequence shown here is derived from an EMBL/GenBank/DDBJ whole genome shotgun (WGS) entry which is preliminary data.</text>
</comment>
<evidence type="ECO:0000313" key="3">
    <source>
        <dbReference type="Proteomes" id="UP001521137"/>
    </source>
</evidence>
<dbReference type="EMBL" id="JAKGAS010000010">
    <property type="protein sequence ID" value="MCF2949705.1"/>
    <property type="molecule type" value="Genomic_DNA"/>
</dbReference>
<organism evidence="2 3">
    <name type="scientific">Paraglaciecola algarum</name>
    <dbReference type="NCBI Taxonomy" id="3050085"/>
    <lineage>
        <taxon>Bacteria</taxon>
        <taxon>Pseudomonadati</taxon>
        <taxon>Pseudomonadota</taxon>
        <taxon>Gammaproteobacteria</taxon>
        <taxon>Alteromonadales</taxon>
        <taxon>Alteromonadaceae</taxon>
        <taxon>Paraglaciecola</taxon>
    </lineage>
</organism>
<keyword evidence="1" id="KW-0472">Membrane</keyword>
<keyword evidence="1" id="KW-1133">Transmembrane helix</keyword>
<sequence length="446" mass="49130">MPFSITKYAPIIEQARTSFWFVPSFMVLSSILLAGLAIYIDAVYIDSIKHSLPLIYQLDIDAIRSLLATIAGAMITVTSIAFSITIVALTLASSQFGPRLLRNFMMDSGTQVVLGSFISNFLFCILAFCAISFQQLYTLKPGIMVVIAVLMTCFSVGVLIYFIHHVAKSIQADVVIDDVYQELQCGIEQLFPSVNQQHEAVSNAESIENGLTQRAHQINVLASFSGYIQTVDRKALITLATDSDVLVECLYGPGDFVVQNAVIATIYSDNLVDNKVTDLASIQIVLGAYRTPVQDPEFAIHQLVEIALRALSPGINDPYSAITCIDKLTSVLCELTTKVFPEKQHYDQAGILRLVCKVLSFKNIAKAAFDQIRQQANSNVAVTIRLLESLQVLMTFVQTNEQKHFVKSQTKMIEEQQSKQPLSKDDSSAINSKVALILNSPVNKSV</sequence>
<dbReference type="InterPro" id="IPR018723">
    <property type="entry name" value="DUF2254_membrane"/>
</dbReference>
<protein>
    <submittedName>
        <fullName evidence="2">DUF2254 domain-containing protein</fullName>
    </submittedName>
</protein>
<evidence type="ECO:0000256" key="1">
    <source>
        <dbReference type="SAM" id="Phobius"/>
    </source>
</evidence>